<sequence length="211" mass="23047">MDRMERQHRTLRTPAPDPRPNSPRGPLTYLSHTPHPSHPSLTPHVPHPLRSALRFTPPPLHAPPSTKPPRECPGHSGRPGRLVLPARPAAGPGCDAVRTHGQHRQHRQHERRIMDSLPRVGCVFADDQHRWRIVPSGSHPGVTRRPGTRCVAGAQSADPSWTRTRPASPSARPRLIHSPEGDSPYTPPIPLYVLARRPAGSVPSRSPGAGG</sequence>
<feature type="compositionally biased region" description="Low complexity" evidence="1">
    <location>
        <begin position="162"/>
        <end position="173"/>
    </location>
</feature>
<dbReference type="AlphaFoldDB" id="A0A6B3C095"/>
<accession>A0A6B3C095</accession>
<feature type="compositionally biased region" description="Pro residues" evidence="1">
    <location>
        <begin position="56"/>
        <end position="67"/>
    </location>
</feature>
<feature type="region of interest" description="Disordered" evidence="1">
    <location>
        <begin position="1"/>
        <end position="80"/>
    </location>
</feature>
<dbReference type="EMBL" id="JAAGLU010000028">
    <property type="protein sequence ID" value="NEC90058.1"/>
    <property type="molecule type" value="Genomic_DNA"/>
</dbReference>
<protein>
    <submittedName>
        <fullName evidence="2">Uncharacterized protein</fullName>
    </submittedName>
</protein>
<proteinExistence type="predicted"/>
<gene>
    <name evidence="2" type="ORF">G3I71_30620</name>
</gene>
<feature type="region of interest" description="Disordered" evidence="1">
    <location>
        <begin position="135"/>
        <end position="190"/>
    </location>
</feature>
<evidence type="ECO:0000313" key="2">
    <source>
        <dbReference type="EMBL" id="NEC90058.1"/>
    </source>
</evidence>
<organism evidence="2">
    <name type="scientific">Streptomyces sp. SID12501</name>
    <dbReference type="NCBI Taxonomy" id="2706042"/>
    <lineage>
        <taxon>Bacteria</taxon>
        <taxon>Bacillati</taxon>
        <taxon>Actinomycetota</taxon>
        <taxon>Actinomycetes</taxon>
        <taxon>Kitasatosporales</taxon>
        <taxon>Streptomycetaceae</taxon>
        <taxon>Streptomyces</taxon>
    </lineage>
</organism>
<comment type="caution">
    <text evidence="2">The sequence shown here is derived from an EMBL/GenBank/DDBJ whole genome shotgun (WGS) entry which is preliminary data.</text>
</comment>
<evidence type="ECO:0000256" key="1">
    <source>
        <dbReference type="SAM" id="MobiDB-lite"/>
    </source>
</evidence>
<name>A0A6B3C095_9ACTN</name>
<reference evidence="2" key="1">
    <citation type="submission" date="2020-01" db="EMBL/GenBank/DDBJ databases">
        <title>Insect and environment-associated Actinomycetes.</title>
        <authorList>
            <person name="Currrie C."/>
            <person name="Chevrette M."/>
            <person name="Carlson C."/>
            <person name="Stubbendieck R."/>
            <person name="Wendt-Pienkowski E."/>
        </authorList>
    </citation>
    <scope>NUCLEOTIDE SEQUENCE</scope>
    <source>
        <strain evidence="2">SID12501</strain>
    </source>
</reference>
<feature type="compositionally biased region" description="Low complexity" evidence="1">
    <location>
        <begin position="28"/>
        <end position="44"/>
    </location>
</feature>